<dbReference type="SMART" id="SM00911">
    <property type="entry name" value="HWE_HK"/>
    <property type="match status" value="1"/>
</dbReference>
<keyword evidence="15" id="KW-0843">Virulence</keyword>
<comment type="caution">
    <text evidence="19">The sequence shown here is derived from an EMBL/GenBank/DDBJ whole genome shotgun (WGS) entry which is preliminary data.</text>
</comment>
<keyword evidence="9" id="KW-0808">Transferase</keyword>
<evidence type="ECO:0000256" key="6">
    <source>
        <dbReference type="ARBA" id="ARBA00022606"/>
    </source>
</evidence>
<dbReference type="InterPro" id="IPR035965">
    <property type="entry name" value="PAS-like_dom_sf"/>
</dbReference>
<accession>A0A5B2V600</accession>
<evidence type="ECO:0000256" key="8">
    <source>
        <dbReference type="ARBA" id="ARBA00022643"/>
    </source>
</evidence>
<dbReference type="InterPro" id="IPR001610">
    <property type="entry name" value="PAC"/>
</dbReference>
<evidence type="ECO:0000256" key="3">
    <source>
        <dbReference type="ARBA" id="ARBA00021740"/>
    </source>
</evidence>
<keyword evidence="7" id="KW-0285">Flavoprotein</keyword>
<evidence type="ECO:0000256" key="14">
    <source>
        <dbReference type="ARBA" id="ARBA00022991"/>
    </source>
</evidence>
<dbReference type="SUPFAM" id="SSF55785">
    <property type="entry name" value="PYP-like sensor domain (PAS domain)"/>
    <property type="match status" value="2"/>
</dbReference>
<dbReference type="GO" id="GO:0004673">
    <property type="term" value="F:protein histidine kinase activity"/>
    <property type="evidence" value="ECO:0007669"/>
    <property type="project" value="UniProtKB-EC"/>
</dbReference>
<dbReference type="InterPro" id="IPR000700">
    <property type="entry name" value="PAS-assoc_C"/>
</dbReference>
<feature type="domain" description="PAS" evidence="17">
    <location>
        <begin position="110"/>
        <end position="180"/>
    </location>
</feature>
<dbReference type="Gene3D" id="2.10.70.100">
    <property type="match status" value="1"/>
</dbReference>
<keyword evidence="5" id="KW-0597">Phosphoprotein</keyword>
<keyword evidence="12" id="KW-0418">Kinase</keyword>
<dbReference type="PANTHER" id="PTHR41523:SF7">
    <property type="entry name" value="HISTIDINE KINASE"/>
    <property type="match status" value="1"/>
</dbReference>
<dbReference type="PROSITE" id="PS50112">
    <property type="entry name" value="PAS"/>
    <property type="match status" value="1"/>
</dbReference>
<evidence type="ECO:0000259" key="17">
    <source>
        <dbReference type="PROSITE" id="PS50112"/>
    </source>
</evidence>
<dbReference type="NCBIfam" id="TIGR00229">
    <property type="entry name" value="sensory_box"/>
    <property type="match status" value="2"/>
</dbReference>
<comment type="catalytic activity">
    <reaction evidence="1">
        <text>ATP + protein L-histidine = ADP + protein N-phospho-L-histidine.</text>
        <dbReference type="EC" id="2.7.13.3"/>
    </reaction>
</comment>
<reference evidence="19 20" key="1">
    <citation type="submission" date="2019-09" db="EMBL/GenBank/DDBJ databases">
        <title>Salinarimonas rosea gen. nov., sp. nov., a new member of the a-2 subgroup of the Proteobacteria.</title>
        <authorList>
            <person name="Liu J."/>
        </authorList>
    </citation>
    <scope>NUCLEOTIDE SEQUENCE [LARGE SCALE GENOMIC DNA]</scope>
    <source>
        <strain evidence="19 20">BN140002</strain>
    </source>
</reference>
<dbReference type="EC" id="2.7.13.3" evidence="2"/>
<reference evidence="19 20" key="2">
    <citation type="submission" date="2019-09" db="EMBL/GenBank/DDBJ databases">
        <authorList>
            <person name="Jin C."/>
        </authorList>
    </citation>
    <scope>NUCLEOTIDE SEQUENCE [LARGE SCALE GENOMIC DNA]</scope>
    <source>
        <strain evidence="19 20">BN140002</strain>
    </source>
</reference>
<evidence type="ECO:0000256" key="4">
    <source>
        <dbReference type="ARBA" id="ARBA00022543"/>
    </source>
</evidence>
<evidence type="ECO:0000256" key="16">
    <source>
        <dbReference type="ARBA" id="ARBA00023170"/>
    </source>
</evidence>
<evidence type="ECO:0000256" key="13">
    <source>
        <dbReference type="ARBA" id="ARBA00022840"/>
    </source>
</evidence>
<keyword evidence="11" id="KW-0547">Nucleotide-binding</keyword>
<feature type="domain" description="PAC" evidence="18">
    <location>
        <begin position="183"/>
        <end position="235"/>
    </location>
</feature>
<evidence type="ECO:0000256" key="10">
    <source>
        <dbReference type="ARBA" id="ARBA00022737"/>
    </source>
</evidence>
<protein>
    <recommendedName>
        <fullName evidence="3">Blue-light-activated histidine kinase</fullName>
        <ecNumber evidence="2">2.7.13.3</ecNumber>
    </recommendedName>
</protein>
<dbReference type="Gene3D" id="3.30.565.10">
    <property type="entry name" value="Histidine kinase-like ATPase, C-terminal domain"/>
    <property type="match status" value="1"/>
</dbReference>
<evidence type="ECO:0000259" key="18">
    <source>
        <dbReference type="PROSITE" id="PS50113"/>
    </source>
</evidence>
<evidence type="ECO:0000256" key="2">
    <source>
        <dbReference type="ARBA" id="ARBA00012438"/>
    </source>
</evidence>
<keyword evidence="16" id="KW-0675">Receptor</keyword>
<evidence type="ECO:0000256" key="11">
    <source>
        <dbReference type="ARBA" id="ARBA00022741"/>
    </source>
</evidence>
<keyword evidence="10" id="KW-0677">Repeat</keyword>
<keyword evidence="20" id="KW-1185">Reference proteome</keyword>
<dbReference type="FunFam" id="3.30.450.20:FF:000099">
    <property type="entry name" value="Sensory box sensor histidine kinase"/>
    <property type="match status" value="1"/>
</dbReference>
<dbReference type="InterPro" id="IPR000014">
    <property type="entry name" value="PAS"/>
</dbReference>
<keyword evidence="14" id="KW-0157">Chromophore</keyword>
<dbReference type="PROSITE" id="PS50113">
    <property type="entry name" value="PAC"/>
    <property type="match status" value="2"/>
</dbReference>
<dbReference type="AlphaFoldDB" id="A0A5B2V600"/>
<gene>
    <name evidence="19" type="ORF">F0L46_24105</name>
</gene>
<keyword evidence="6" id="KW-0716">Sensory transduction</keyword>
<proteinExistence type="predicted"/>
<evidence type="ECO:0000313" key="20">
    <source>
        <dbReference type="Proteomes" id="UP000323142"/>
    </source>
</evidence>
<feature type="domain" description="PAC" evidence="18">
    <location>
        <begin position="58"/>
        <end position="109"/>
    </location>
</feature>
<evidence type="ECO:0000256" key="1">
    <source>
        <dbReference type="ARBA" id="ARBA00000085"/>
    </source>
</evidence>
<keyword evidence="8" id="KW-0288">FMN</keyword>
<dbReference type="InterPro" id="IPR036890">
    <property type="entry name" value="HATPase_C_sf"/>
</dbReference>
<dbReference type="Pfam" id="PF07536">
    <property type="entry name" value="HWE_HK"/>
    <property type="match status" value="1"/>
</dbReference>
<dbReference type="SMART" id="SM00086">
    <property type="entry name" value="PAC"/>
    <property type="match status" value="2"/>
</dbReference>
<keyword evidence="13" id="KW-0067">ATP-binding</keyword>
<name>A0A5B2V600_9HYPH</name>
<dbReference type="SMART" id="SM00091">
    <property type="entry name" value="PAS"/>
    <property type="match status" value="1"/>
</dbReference>
<organism evidence="19 20">
    <name type="scientific">Salinarimonas soli</name>
    <dbReference type="NCBI Taxonomy" id="1638099"/>
    <lineage>
        <taxon>Bacteria</taxon>
        <taxon>Pseudomonadati</taxon>
        <taxon>Pseudomonadota</taxon>
        <taxon>Alphaproteobacteria</taxon>
        <taxon>Hyphomicrobiales</taxon>
        <taxon>Salinarimonadaceae</taxon>
        <taxon>Salinarimonas</taxon>
    </lineage>
</organism>
<dbReference type="InterPro" id="IPR011102">
    <property type="entry name" value="Sig_transdc_His_kinase_HWE"/>
</dbReference>
<dbReference type="PANTHER" id="PTHR41523">
    <property type="entry name" value="TWO-COMPONENT SYSTEM SENSOR PROTEIN"/>
    <property type="match status" value="1"/>
</dbReference>
<dbReference type="SUPFAM" id="SSF55874">
    <property type="entry name" value="ATPase domain of HSP90 chaperone/DNA topoisomerase II/histidine kinase"/>
    <property type="match status" value="1"/>
</dbReference>
<evidence type="ECO:0000313" key="19">
    <source>
        <dbReference type="EMBL" id="KAA2234414.1"/>
    </source>
</evidence>
<keyword evidence="4" id="KW-0600">Photoreceptor protein</keyword>
<evidence type="ECO:0000256" key="9">
    <source>
        <dbReference type="ARBA" id="ARBA00022679"/>
    </source>
</evidence>
<dbReference type="GO" id="GO:0005524">
    <property type="term" value="F:ATP binding"/>
    <property type="evidence" value="ECO:0007669"/>
    <property type="project" value="UniProtKB-KW"/>
</dbReference>
<dbReference type="Proteomes" id="UP000323142">
    <property type="component" value="Unassembled WGS sequence"/>
</dbReference>
<evidence type="ECO:0000256" key="15">
    <source>
        <dbReference type="ARBA" id="ARBA00023026"/>
    </source>
</evidence>
<dbReference type="GO" id="GO:0009881">
    <property type="term" value="F:photoreceptor activity"/>
    <property type="evidence" value="ECO:0007669"/>
    <property type="project" value="UniProtKB-KW"/>
</dbReference>
<dbReference type="CDD" id="cd00130">
    <property type="entry name" value="PAS"/>
    <property type="match status" value="2"/>
</dbReference>
<dbReference type="InterPro" id="IPR013655">
    <property type="entry name" value="PAS_fold_3"/>
</dbReference>
<evidence type="ECO:0000256" key="12">
    <source>
        <dbReference type="ARBA" id="ARBA00022777"/>
    </source>
</evidence>
<dbReference type="OrthoDB" id="341208at2"/>
<evidence type="ECO:0000256" key="7">
    <source>
        <dbReference type="ARBA" id="ARBA00022630"/>
    </source>
</evidence>
<dbReference type="EMBL" id="VUOA01000048">
    <property type="protein sequence ID" value="KAA2234414.1"/>
    <property type="molecule type" value="Genomic_DNA"/>
</dbReference>
<sequence>MTPDRVQADARLARLFGVDPAEAAAGRPAEAYLAGIHPDDREGVVAALRESITTGHPFRRDMRVIGADGAVRWIAVEGRSSRENGRAVRLAGAAVDITERRRHESALRESEARFRHMADSAPALIWMTDDAGQIVFANMHYDHLFGRPAGDILGNGWREIVDPDDLPAFEEAFGEAFAERRPFRAEVRVRDRHGAVRWLRCEGVPRLDDAHRFLGYTGCNVDITDAKVAEERRDLLINELNHRVKNTLATVQSVATQTLRNVHTADQARRDIEARLIALSRAHDVLTRENWEGASLREIAAQALAPYRNAGETRLLVAGPDVRLSPRMALALAMAFQELATNAVKYGALSNDTGRVRIAWRIRPGEDRRPALSLRWEESGGPPVQAPSRRGFGSRLIEQGLARDLDGTVTIGFEPGGVVCTVEAPLRG</sequence>
<evidence type="ECO:0000256" key="5">
    <source>
        <dbReference type="ARBA" id="ARBA00022553"/>
    </source>
</evidence>
<dbReference type="Pfam" id="PF08447">
    <property type="entry name" value="PAS_3"/>
    <property type="match status" value="2"/>
</dbReference>
<dbReference type="Gene3D" id="3.30.450.20">
    <property type="entry name" value="PAS domain"/>
    <property type="match status" value="2"/>
</dbReference>